<keyword evidence="9" id="KW-1185">Reference proteome</keyword>
<dbReference type="GO" id="GO:0007189">
    <property type="term" value="P:adenylate cyclase-activating G protein-coupled receptor signaling pathway"/>
    <property type="evidence" value="ECO:0007669"/>
    <property type="project" value="TreeGrafter"/>
</dbReference>
<dbReference type="GO" id="GO:0007166">
    <property type="term" value="P:cell surface receptor signaling pathway"/>
    <property type="evidence" value="ECO:0007669"/>
    <property type="project" value="InterPro"/>
</dbReference>
<dbReference type="GO" id="GO:0004930">
    <property type="term" value="F:G protein-coupled receptor activity"/>
    <property type="evidence" value="ECO:0007669"/>
    <property type="project" value="TreeGrafter"/>
</dbReference>
<comment type="subcellular location">
    <subcellularLocation>
        <location evidence="1">Membrane</location>
        <topology evidence="1">Multi-pass membrane protein</topology>
    </subcellularLocation>
</comment>
<dbReference type="Proteomes" id="UP000707071">
    <property type="component" value="Unassembled WGS sequence"/>
</dbReference>
<accession>A0A9P7QBP6</accession>
<protein>
    <recommendedName>
        <fullName evidence="7">G-protein coupled receptors family 2 profile 2 domain-containing protein</fullName>
    </recommendedName>
</protein>
<feature type="transmembrane region" description="Helical" evidence="6">
    <location>
        <begin position="90"/>
        <end position="112"/>
    </location>
</feature>
<feature type="compositionally biased region" description="Low complexity" evidence="5">
    <location>
        <begin position="435"/>
        <end position="446"/>
    </location>
</feature>
<dbReference type="InterPro" id="IPR017981">
    <property type="entry name" value="GPCR_2-like_7TM"/>
</dbReference>
<dbReference type="GO" id="GO:0005886">
    <property type="term" value="C:plasma membrane"/>
    <property type="evidence" value="ECO:0007669"/>
    <property type="project" value="TreeGrafter"/>
</dbReference>
<evidence type="ECO:0000313" key="9">
    <source>
        <dbReference type="Proteomes" id="UP000707071"/>
    </source>
</evidence>
<proteinExistence type="predicted"/>
<feature type="transmembrane region" description="Helical" evidence="6">
    <location>
        <begin position="124"/>
        <end position="144"/>
    </location>
</feature>
<evidence type="ECO:0000256" key="6">
    <source>
        <dbReference type="SAM" id="Phobius"/>
    </source>
</evidence>
<dbReference type="PANTHER" id="PTHR23112">
    <property type="entry name" value="G PROTEIN-COUPLED RECEPTOR 157-RELATED"/>
    <property type="match status" value="1"/>
</dbReference>
<evidence type="ECO:0000256" key="1">
    <source>
        <dbReference type="ARBA" id="ARBA00004141"/>
    </source>
</evidence>
<comment type="caution">
    <text evidence="8">The sequence shown here is derived from an EMBL/GenBank/DDBJ whole genome shotgun (WGS) entry which is preliminary data.</text>
</comment>
<dbReference type="Pfam" id="PF05462">
    <property type="entry name" value="Dicty_CAR"/>
    <property type="match status" value="1"/>
</dbReference>
<keyword evidence="3 6" id="KW-1133">Transmembrane helix</keyword>
<dbReference type="AlphaFoldDB" id="A0A9P7QBP6"/>
<feature type="compositionally biased region" description="Polar residues" evidence="5">
    <location>
        <begin position="451"/>
        <end position="461"/>
    </location>
</feature>
<evidence type="ECO:0000256" key="4">
    <source>
        <dbReference type="ARBA" id="ARBA00023136"/>
    </source>
</evidence>
<dbReference type="PANTHER" id="PTHR23112:SF22">
    <property type="entry name" value="G-PROTEIN COUPLED RECEPTOR"/>
    <property type="match status" value="1"/>
</dbReference>
<evidence type="ECO:0000313" key="8">
    <source>
        <dbReference type="EMBL" id="KAG6288417.1"/>
    </source>
</evidence>
<organism evidence="8 9">
    <name type="scientific">Claviceps aff. purpurea</name>
    <dbReference type="NCBI Taxonomy" id="1967640"/>
    <lineage>
        <taxon>Eukaryota</taxon>
        <taxon>Fungi</taxon>
        <taxon>Dikarya</taxon>
        <taxon>Ascomycota</taxon>
        <taxon>Pezizomycotina</taxon>
        <taxon>Sordariomycetes</taxon>
        <taxon>Hypocreomycetidae</taxon>
        <taxon>Hypocreales</taxon>
        <taxon>Clavicipitaceae</taxon>
        <taxon>Claviceps</taxon>
    </lineage>
</organism>
<feature type="transmembrane region" description="Helical" evidence="6">
    <location>
        <begin position="19"/>
        <end position="39"/>
    </location>
</feature>
<dbReference type="SUPFAM" id="SSF81321">
    <property type="entry name" value="Family A G protein-coupled receptor-like"/>
    <property type="match status" value="1"/>
</dbReference>
<name>A0A9P7QBP6_9HYPO</name>
<evidence type="ECO:0000256" key="5">
    <source>
        <dbReference type="SAM" id="MobiDB-lite"/>
    </source>
</evidence>
<dbReference type="EMBL" id="SRRH01000476">
    <property type="protein sequence ID" value="KAG6288417.1"/>
    <property type="molecule type" value="Genomic_DNA"/>
</dbReference>
<keyword evidence="2 6" id="KW-0812">Transmembrane</keyword>
<evidence type="ECO:0000256" key="2">
    <source>
        <dbReference type="ARBA" id="ARBA00022692"/>
    </source>
</evidence>
<evidence type="ECO:0000259" key="7">
    <source>
        <dbReference type="PROSITE" id="PS50261"/>
    </source>
</evidence>
<keyword evidence="4 6" id="KW-0472">Membrane</keyword>
<feature type="transmembrane region" description="Helical" evidence="6">
    <location>
        <begin position="322"/>
        <end position="343"/>
    </location>
</feature>
<dbReference type="PROSITE" id="PS50261">
    <property type="entry name" value="G_PROTEIN_RECEP_F2_4"/>
    <property type="match status" value="1"/>
</dbReference>
<sequence>MTPAMALKSNDRYARISTIEWACSSLSLLGCLFIIVTFCYSTAFHKPINRLVFYASFGNLFTVVGTLMSRSYLQDIDSFGCQFQASLIQLFLPADAFWTLAMAINVYLTFYFKFDASRLRRMEIPYLIGCYGLPAIPAVAFLFIKSSEGVRVYGNATLWCWISQDWDVLRIAVFYGPVWVVIFLTFFIYLRAGRTIYEKRKQLRGFNSSDTDPMSINGETVTTTRTTEVIITTEVIGQEGFHLDPLNPRDPMEIPGHGTSVPTGVYSVHITADSTAFQHGKDDAIMSRHGLAAQQAQFFSQNQPRKAATMARRRNHELNNAAWSYTKCSILFFTAIIITWIPSSANRVFSLVHDKDTSLPLEYMSAFVLPLQGFWNAIIYATTSWSACKELWDHLKFKKPSGWPAEPHGKRRQKRSSRLDARLQRRSQFVPPAGSTKTYSSESTTELASARTHSADASYQC</sequence>
<feature type="domain" description="G-protein coupled receptors family 2 profile 2" evidence="7">
    <location>
        <begin position="16"/>
        <end position="201"/>
    </location>
</feature>
<evidence type="ECO:0000256" key="3">
    <source>
        <dbReference type="ARBA" id="ARBA00022989"/>
    </source>
</evidence>
<reference evidence="8 9" key="1">
    <citation type="journal article" date="2020" name="bioRxiv">
        <title>Whole genome comparisons of ergot fungi reveals the divergence and evolution of species within the genus Claviceps are the result of varying mechanisms driving genome evolution and host range expansion.</title>
        <authorList>
            <person name="Wyka S.A."/>
            <person name="Mondo S.J."/>
            <person name="Liu M."/>
            <person name="Dettman J."/>
            <person name="Nalam V."/>
            <person name="Broders K.D."/>
        </authorList>
    </citation>
    <scope>NUCLEOTIDE SEQUENCE [LARGE SCALE GENOMIC DNA]</scope>
    <source>
        <strain evidence="8 9">Clav52</strain>
    </source>
</reference>
<feature type="transmembrane region" description="Helical" evidence="6">
    <location>
        <begin position="51"/>
        <end position="70"/>
    </location>
</feature>
<dbReference type="Gene3D" id="1.20.1070.10">
    <property type="entry name" value="Rhodopsin 7-helix transmembrane proteins"/>
    <property type="match status" value="1"/>
</dbReference>
<gene>
    <name evidence="8" type="ORF">E4U09_005578</name>
</gene>
<feature type="transmembrane region" description="Helical" evidence="6">
    <location>
        <begin position="363"/>
        <end position="388"/>
    </location>
</feature>
<feature type="transmembrane region" description="Helical" evidence="6">
    <location>
        <begin position="168"/>
        <end position="190"/>
    </location>
</feature>
<feature type="region of interest" description="Disordered" evidence="5">
    <location>
        <begin position="403"/>
        <end position="461"/>
    </location>
</feature>